<keyword evidence="5 6" id="KW-0472">Membrane</keyword>
<proteinExistence type="predicted"/>
<evidence type="ECO:0000256" key="3">
    <source>
        <dbReference type="ARBA" id="ARBA00022692"/>
    </source>
</evidence>
<reference evidence="7" key="1">
    <citation type="submission" date="2018-12" db="EMBL/GenBank/DDBJ databases">
        <title>Novel natural products biosynthetic potential of the class Ktedonobacteria.</title>
        <authorList>
            <person name="Zheng Y."/>
            <person name="Saitou A."/>
            <person name="Wang C.M."/>
            <person name="Toyoda A."/>
            <person name="Minakuchi Y."/>
            <person name="Sekiguchi Y."/>
            <person name="Ueda K."/>
            <person name="Takano H."/>
            <person name="Sakai Y."/>
            <person name="Yokota A."/>
            <person name="Yabe S."/>
        </authorList>
    </citation>
    <scope>NUCLEOTIDE SEQUENCE</scope>
    <source>
        <strain evidence="7">A3-2</strain>
    </source>
</reference>
<feature type="transmembrane region" description="Helical" evidence="6">
    <location>
        <begin position="38"/>
        <end position="55"/>
    </location>
</feature>
<comment type="subcellular location">
    <subcellularLocation>
        <location evidence="1">Cell membrane</location>
        <topology evidence="1">Multi-pass membrane protein</topology>
    </subcellularLocation>
</comment>
<dbReference type="GO" id="GO:0005886">
    <property type="term" value="C:plasma membrane"/>
    <property type="evidence" value="ECO:0007669"/>
    <property type="project" value="UniProtKB-SubCell"/>
</dbReference>
<keyword evidence="2" id="KW-1003">Cell membrane</keyword>
<dbReference type="InterPro" id="IPR001851">
    <property type="entry name" value="ABC_transp_permease"/>
</dbReference>
<dbReference type="AlphaFoldDB" id="A0A455SU16"/>
<dbReference type="EMBL" id="AP019377">
    <property type="protein sequence ID" value="BBH91913.1"/>
    <property type="molecule type" value="Genomic_DNA"/>
</dbReference>
<keyword evidence="3 6" id="KW-0812">Transmembrane</keyword>
<dbReference type="GO" id="GO:0022857">
    <property type="term" value="F:transmembrane transporter activity"/>
    <property type="evidence" value="ECO:0007669"/>
    <property type="project" value="InterPro"/>
</dbReference>
<evidence type="ECO:0000313" key="7">
    <source>
        <dbReference type="EMBL" id="BBH91913.1"/>
    </source>
</evidence>
<protein>
    <submittedName>
        <fullName evidence="7">Sugar ABC transporter permease</fullName>
    </submittedName>
</protein>
<evidence type="ECO:0000256" key="2">
    <source>
        <dbReference type="ARBA" id="ARBA00022475"/>
    </source>
</evidence>
<dbReference type="PANTHER" id="PTHR32196">
    <property type="entry name" value="ABC TRANSPORTER PERMEASE PROTEIN YPHD-RELATED-RELATED"/>
    <property type="match status" value="1"/>
</dbReference>
<feature type="transmembrane region" description="Helical" evidence="6">
    <location>
        <begin position="270"/>
        <end position="301"/>
    </location>
</feature>
<dbReference type="CDD" id="cd06579">
    <property type="entry name" value="TM_PBP1_transp_AraH_like"/>
    <property type="match status" value="1"/>
</dbReference>
<evidence type="ECO:0000256" key="5">
    <source>
        <dbReference type="ARBA" id="ARBA00023136"/>
    </source>
</evidence>
<keyword evidence="4 6" id="KW-1133">Transmembrane helix</keyword>
<name>A0A455SU16_9CHLR</name>
<feature type="transmembrane region" description="Helical" evidence="6">
    <location>
        <begin position="67"/>
        <end position="86"/>
    </location>
</feature>
<feature type="transmembrane region" description="Helical" evidence="6">
    <location>
        <begin position="145"/>
        <end position="167"/>
    </location>
</feature>
<evidence type="ECO:0000256" key="6">
    <source>
        <dbReference type="SAM" id="Phobius"/>
    </source>
</evidence>
<sequence>MAEKVLSAPPLEAKPEPTPERPNRWLRLVRLFLRQREASIVVVAVALVIYFQLSNRAFLSAQNVRTLSQFVAATAIISAGEVMLLICGEIDLSVGQVYALAPFIMYFANQAGLPLVVGLILGLIVCALVGLFNGLITVVLKVPSFITTLGTLFLINGLTLTISQGFPVLTPSEGLVNEVLGHASYSEIVWAIAITIVMQIVLSWTRWGLHTVATGGNLLGASEVGVNVARIKIGNFMLCSVLGGFAGTLEAFRITSIDPLAGGTDIMFQAVAGAVIGGTALTGGLGTIIGAFLGTLVLSILRDGFTLLGVSAFTFDIILGAAILVAMILNVRLRLWREAGRE</sequence>
<evidence type="ECO:0000256" key="1">
    <source>
        <dbReference type="ARBA" id="ARBA00004651"/>
    </source>
</evidence>
<evidence type="ECO:0000256" key="4">
    <source>
        <dbReference type="ARBA" id="ARBA00022989"/>
    </source>
</evidence>
<dbReference type="Pfam" id="PF02653">
    <property type="entry name" value="BPD_transp_2"/>
    <property type="match status" value="1"/>
</dbReference>
<dbReference type="PANTHER" id="PTHR32196:SF72">
    <property type="entry name" value="RIBOSE IMPORT PERMEASE PROTEIN RBSC"/>
    <property type="match status" value="1"/>
</dbReference>
<feature type="transmembrane region" description="Helical" evidence="6">
    <location>
        <begin position="188"/>
        <end position="209"/>
    </location>
</feature>
<feature type="transmembrane region" description="Helical" evidence="6">
    <location>
        <begin position="115"/>
        <end position="139"/>
    </location>
</feature>
<gene>
    <name evidence="7" type="ORF">KTA_01120</name>
</gene>
<feature type="transmembrane region" description="Helical" evidence="6">
    <location>
        <begin position="307"/>
        <end position="331"/>
    </location>
</feature>
<organism evidence="7">
    <name type="scientific">Thermogemmatispora argillosa</name>
    <dbReference type="NCBI Taxonomy" id="2045280"/>
    <lineage>
        <taxon>Bacteria</taxon>
        <taxon>Bacillati</taxon>
        <taxon>Chloroflexota</taxon>
        <taxon>Ktedonobacteria</taxon>
        <taxon>Thermogemmatisporales</taxon>
        <taxon>Thermogemmatisporaceae</taxon>
        <taxon>Thermogemmatispora</taxon>
    </lineage>
</organism>
<feature type="transmembrane region" description="Helical" evidence="6">
    <location>
        <begin position="229"/>
        <end position="249"/>
    </location>
</feature>
<accession>A0A455SU16</accession>